<comment type="caution">
    <text evidence="2">The sequence shown here is derived from an EMBL/GenBank/DDBJ whole genome shotgun (WGS) entry which is preliminary data.</text>
</comment>
<proteinExistence type="predicted"/>
<accession>A0A813GTD9</accession>
<evidence type="ECO:0000313" key="2">
    <source>
        <dbReference type="EMBL" id="CAE8628505.1"/>
    </source>
</evidence>
<dbReference type="AlphaFoldDB" id="A0A813GTD9"/>
<protein>
    <submittedName>
        <fullName evidence="2">Uncharacterized protein</fullName>
    </submittedName>
</protein>
<gene>
    <name evidence="2" type="ORF">PGLA2088_LOCUS744</name>
</gene>
<keyword evidence="1" id="KW-0732">Signal</keyword>
<dbReference type="EMBL" id="CAJNNW010000526">
    <property type="protein sequence ID" value="CAE8628505.1"/>
    <property type="molecule type" value="Genomic_DNA"/>
</dbReference>
<evidence type="ECO:0000256" key="1">
    <source>
        <dbReference type="SAM" id="SignalP"/>
    </source>
</evidence>
<sequence>MTLIACMSIAVGCMCQAFHLAVSAVMTLKVSKSISKRNYASVERLVVRDPLALVCLRMLCNGLGPGDALVVMSVAEFRRLAAGSPRLELFALRNPAWRRDPVFPPNE</sequence>
<feature type="chain" id="PRO_5032589811" evidence="1">
    <location>
        <begin position="18"/>
        <end position="107"/>
    </location>
</feature>
<feature type="signal peptide" evidence="1">
    <location>
        <begin position="1"/>
        <end position="17"/>
    </location>
</feature>
<organism evidence="2 3">
    <name type="scientific">Polarella glacialis</name>
    <name type="common">Dinoflagellate</name>
    <dbReference type="NCBI Taxonomy" id="89957"/>
    <lineage>
        <taxon>Eukaryota</taxon>
        <taxon>Sar</taxon>
        <taxon>Alveolata</taxon>
        <taxon>Dinophyceae</taxon>
        <taxon>Suessiales</taxon>
        <taxon>Suessiaceae</taxon>
        <taxon>Polarella</taxon>
    </lineage>
</organism>
<dbReference type="Proteomes" id="UP000626109">
    <property type="component" value="Unassembled WGS sequence"/>
</dbReference>
<evidence type="ECO:0000313" key="3">
    <source>
        <dbReference type="Proteomes" id="UP000626109"/>
    </source>
</evidence>
<name>A0A813GTD9_POLGL</name>
<reference evidence="2" key="1">
    <citation type="submission" date="2021-02" db="EMBL/GenBank/DDBJ databases">
        <authorList>
            <person name="Dougan E. K."/>
            <person name="Rhodes N."/>
            <person name="Thang M."/>
            <person name="Chan C."/>
        </authorList>
    </citation>
    <scope>NUCLEOTIDE SEQUENCE</scope>
</reference>